<dbReference type="Proteomes" id="UP000830115">
    <property type="component" value="Chromosome"/>
</dbReference>
<dbReference type="Pfam" id="PF09250">
    <property type="entry name" value="Prim-Pol"/>
    <property type="match status" value="1"/>
</dbReference>
<dbReference type="InterPro" id="IPR015330">
    <property type="entry name" value="DNA_primase/pol_bifunc_N"/>
</dbReference>
<dbReference type="RefSeq" id="WP_248863535.1">
    <property type="nucleotide sequence ID" value="NZ_CP086322.1"/>
</dbReference>
<gene>
    <name evidence="3" type="ORF">K9S39_13285</name>
</gene>
<feature type="region of interest" description="Disordered" evidence="1">
    <location>
        <begin position="239"/>
        <end position="264"/>
    </location>
</feature>
<organism evidence="3 4">
    <name type="scientific">Streptomyces halobius</name>
    <dbReference type="NCBI Taxonomy" id="2879846"/>
    <lineage>
        <taxon>Bacteria</taxon>
        <taxon>Bacillati</taxon>
        <taxon>Actinomycetota</taxon>
        <taxon>Actinomycetes</taxon>
        <taxon>Kitasatosporales</taxon>
        <taxon>Streptomycetaceae</taxon>
        <taxon>Streptomyces</taxon>
    </lineage>
</organism>
<sequence length="810" mass="88239">MTNERSRPGEGGSEEAAAAASPMSIAEAAVVAQATAWHAAGASVLPVRVDGTKRPAVNAWKQYQNQRMPLLPLRKHFADNPQLGVGVVCGQVSDNLEMLEFEGRAVTEGIYGEFIEIARNSGLGDVLDRIECSYLEQTPSGGFHLFYRVTGEPVGGNTKLASRPATDDELAHDPTDKIKVLIETRGEGGFVIVAPSHGPVHPTGKPWWLVTGGPDQLATITADERDALFTVARVLDQMPAKAEAPPPTQSISAADDGRLKPGDDYEQRHTWADILEPQGWEQVYTQGSTVHWRRPGKRLGTSATTGRNTDRDRLYVFTTSTEFDADPKKNPYTKFAAYAVLHHGGDYRAAAKALADQGYGDREPRGDVAHGLISGTVFGDDTDSPPPTPSAGLNLPEEFWHRAELKLIRQAAHARACSADAVLGAVLARMAGMVDHTVRADAGLGDASLNLFTVLAGPSAAGKSQAHECATHVFPPPLFSDFRDGSPLGSGEGLAELYMGWAEVTEPDKDGKPKTVKVRAQVRHNATIYADEGEAMTKMWERNGATVGETLRRAWTGQTLGQSNGNRDTTRIVKRGSYALGMVVGFQPETARPLLADAAAGTPQRFLWLWATDPTIPDSVDWPPHLHLPELPYGPLSIAFPQNVRDEIRRHKLAVGRGEVVPPVLDGHGHLMRMKVAALLALLGGRRSVTDGDWALSGLVWTTSCAVRDHLIARGRLQQERERELKKLHYGDREVYVDGRKHEAAVIRAAKVIHRAVYRADGKRMPRGKTRTALASRDRHLRDEALEYAIAQGWLIQPDDEHVELGRNTP</sequence>
<feature type="domain" description="DNA primase/polymerase bifunctional N-terminal" evidence="2">
    <location>
        <begin position="34"/>
        <end position="217"/>
    </location>
</feature>
<evidence type="ECO:0000259" key="2">
    <source>
        <dbReference type="SMART" id="SM00943"/>
    </source>
</evidence>
<evidence type="ECO:0000313" key="4">
    <source>
        <dbReference type="Proteomes" id="UP000830115"/>
    </source>
</evidence>
<dbReference type="SUPFAM" id="SSF56747">
    <property type="entry name" value="Prim-pol domain"/>
    <property type="match status" value="1"/>
</dbReference>
<dbReference type="EMBL" id="CP086322">
    <property type="protein sequence ID" value="UQA92671.1"/>
    <property type="molecule type" value="Genomic_DNA"/>
</dbReference>
<proteinExistence type="predicted"/>
<feature type="compositionally biased region" description="Basic and acidic residues" evidence="1">
    <location>
        <begin position="255"/>
        <end position="264"/>
    </location>
</feature>
<reference evidence="3" key="1">
    <citation type="submission" date="2021-10" db="EMBL/GenBank/DDBJ databases">
        <title>Streptomyces nigrumlapis sp.nov.,an antimicrobial producing actinobacterium isolated from Black Gobi rocks.</title>
        <authorList>
            <person name="Wen Y."/>
            <person name="Zhang W."/>
            <person name="Liu X.G."/>
        </authorList>
    </citation>
    <scope>NUCLEOTIDE SEQUENCE</scope>
    <source>
        <strain evidence="3">ST13-2-2</strain>
    </source>
</reference>
<evidence type="ECO:0000256" key="1">
    <source>
        <dbReference type="SAM" id="MobiDB-lite"/>
    </source>
</evidence>
<accession>A0ABY4M8H5</accession>
<dbReference type="SMART" id="SM00943">
    <property type="entry name" value="Prim-Pol"/>
    <property type="match status" value="1"/>
</dbReference>
<dbReference type="Gene3D" id="3.30.720.160">
    <property type="entry name" value="Bifunctional DNA primase/polymerase, N-terminal"/>
    <property type="match status" value="1"/>
</dbReference>
<protein>
    <submittedName>
        <fullName evidence="3">DUF3987 domain-containing protein</fullName>
    </submittedName>
</protein>
<name>A0ABY4M8H5_9ACTN</name>
<keyword evidence="4" id="KW-1185">Reference proteome</keyword>
<evidence type="ECO:0000313" key="3">
    <source>
        <dbReference type="EMBL" id="UQA92671.1"/>
    </source>
</evidence>